<name>A0ABX1PZ15_9RHOO</name>
<dbReference type="SUPFAM" id="SSF81901">
    <property type="entry name" value="HCP-like"/>
    <property type="match status" value="1"/>
</dbReference>
<sequence>MKLPGTEKIVPAFSHVLLALALAAVVPAALADAEADYQKGRASYRVNDVAGAMDPLKKAADAGHAAAQALYGSILDSAELDDEAAQYLQKAAEQGNLDGEYGLAKMYFTGEAKASNPSDAGRLMRAAAAKGHNLAIITMALAFVHNDKRLDADNSETPEAGAMLLKAAELGEVDAIKAVAQGYRTGKYGLATDTAKAEQWETRLAGILGTNKKGARK</sequence>
<dbReference type="SMART" id="SM00671">
    <property type="entry name" value="SEL1"/>
    <property type="match status" value="3"/>
</dbReference>
<evidence type="ECO:0000256" key="1">
    <source>
        <dbReference type="SAM" id="SignalP"/>
    </source>
</evidence>
<feature type="chain" id="PRO_5045461122" evidence="1">
    <location>
        <begin position="32"/>
        <end position="217"/>
    </location>
</feature>
<evidence type="ECO:0000313" key="2">
    <source>
        <dbReference type="EMBL" id="NMG44687.1"/>
    </source>
</evidence>
<dbReference type="Proteomes" id="UP000623795">
    <property type="component" value="Unassembled WGS sequence"/>
</dbReference>
<protein>
    <submittedName>
        <fullName evidence="2">Sel1 repeat family protein</fullName>
    </submittedName>
</protein>
<proteinExistence type="predicted"/>
<dbReference type="EMBL" id="WTVN01000019">
    <property type="protein sequence ID" value="NMG44687.1"/>
    <property type="molecule type" value="Genomic_DNA"/>
</dbReference>
<keyword evidence="1" id="KW-0732">Signal</keyword>
<keyword evidence="3" id="KW-1185">Reference proteome</keyword>
<gene>
    <name evidence="2" type="ORF">GPA22_13240</name>
</gene>
<organism evidence="2 3">
    <name type="scientific">Aromatoleum toluvorans</name>
    <dbReference type="NCBI Taxonomy" id="92002"/>
    <lineage>
        <taxon>Bacteria</taxon>
        <taxon>Pseudomonadati</taxon>
        <taxon>Pseudomonadota</taxon>
        <taxon>Betaproteobacteria</taxon>
        <taxon>Rhodocyclales</taxon>
        <taxon>Rhodocyclaceae</taxon>
        <taxon>Aromatoleum</taxon>
    </lineage>
</organism>
<comment type="caution">
    <text evidence="2">The sequence shown here is derived from an EMBL/GenBank/DDBJ whole genome shotgun (WGS) entry which is preliminary data.</text>
</comment>
<accession>A0ABX1PZ15</accession>
<dbReference type="InterPro" id="IPR011990">
    <property type="entry name" value="TPR-like_helical_dom_sf"/>
</dbReference>
<feature type="signal peptide" evidence="1">
    <location>
        <begin position="1"/>
        <end position="31"/>
    </location>
</feature>
<dbReference type="PANTHER" id="PTHR11102:SF160">
    <property type="entry name" value="ERAD-ASSOCIATED E3 UBIQUITIN-PROTEIN LIGASE COMPONENT HRD3"/>
    <property type="match status" value="1"/>
</dbReference>
<dbReference type="InterPro" id="IPR050767">
    <property type="entry name" value="Sel1_AlgK"/>
</dbReference>
<dbReference type="PANTHER" id="PTHR11102">
    <property type="entry name" value="SEL-1-LIKE PROTEIN"/>
    <property type="match status" value="1"/>
</dbReference>
<dbReference type="InterPro" id="IPR006597">
    <property type="entry name" value="Sel1-like"/>
</dbReference>
<dbReference type="Gene3D" id="1.25.40.10">
    <property type="entry name" value="Tetratricopeptide repeat domain"/>
    <property type="match status" value="1"/>
</dbReference>
<reference evidence="2 3" key="1">
    <citation type="submission" date="2019-12" db="EMBL/GenBank/DDBJ databases">
        <title>Comparative genomics gives insights into the taxonomy of the Azoarcus-Aromatoleum group and reveals separate origins of nif in the plant-associated Azoarcus and non-plant-associated Aromatoleum sub-groups.</title>
        <authorList>
            <person name="Lafos M."/>
            <person name="Maluk M."/>
            <person name="Batista M."/>
            <person name="Junghare M."/>
            <person name="Carmona M."/>
            <person name="Faoro H."/>
            <person name="Cruz L.M."/>
            <person name="Battistoni F."/>
            <person name="De Souza E."/>
            <person name="Pedrosa F."/>
            <person name="Chen W.-M."/>
            <person name="Poole P.S."/>
            <person name="Dixon R.A."/>
            <person name="James E.K."/>
        </authorList>
    </citation>
    <scope>NUCLEOTIDE SEQUENCE [LARGE SCALE GENOMIC DNA]</scope>
    <source>
        <strain evidence="2 3">Td21</strain>
    </source>
</reference>
<evidence type="ECO:0000313" key="3">
    <source>
        <dbReference type="Proteomes" id="UP000623795"/>
    </source>
</evidence>
<dbReference type="RefSeq" id="WP_169256534.1">
    <property type="nucleotide sequence ID" value="NZ_WTVN01000019.1"/>
</dbReference>